<gene>
    <name evidence="4" type="ORF">B0A49_00681</name>
</gene>
<accession>A0A4U0XWH6</accession>
<comment type="caution">
    <text evidence="4">The sequence shown here is derived from an EMBL/GenBank/DDBJ whole genome shotgun (WGS) entry which is preliminary data.</text>
</comment>
<dbReference type="InterPro" id="IPR013253">
    <property type="entry name" value="Spc7_domain"/>
</dbReference>
<feature type="compositionally biased region" description="Low complexity" evidence="2">
    <location>
        <begin position="115"/>
        <end position="124"/>
    </location>
</feature>
<feature type="region of interest" description="Disordered" evidence="2">
    <location>
        <begin position="1"/>
        <end position="271"/>
    </location>
</feature>
<feature type="compositionally biased region" description="Low complexity" evidence="2">
    <location>
        <begin position="131"/>
        <end position="152"/>
    </location>
</feature>
<feature type="compositionally biased region" description="Acidic residues" evidence="2">
    <location>
        <begin position="213"/>
        <end position="224"/>
    </location>
</feature>
<reference evidence="4 5" key="1">
    <citation type="submission" date="2017-03" db="EMBL/GenBank/DDBJ databases">
        <title>Genomes of endolithic fungi from Antarctica.</title>
        <authorList>
            <person name="Coleine C."/>
            <person name="Masonjones S."/>
            <person name="Stajich J.E."/>
        </authorList>
    </citation>
    <scope>NUCLEOTIDE SEQUENCE [LARGE SCALE GENOMIC DNA]</scope>
    <source>
        <strain evidence="4 5">CCFEE 5187</strain>
    </source>
</reference>
<proteinExistence type="predicted"/>
<dbReference type="EMBL" id="NAJN01000036">
    <property type="protein sequence ID" value="TKA81061.1"/>
    <property type="molecule type" value="Genomic_DNA"/>
</dbReference>
<dbReference type="Pfam" id="PF18210">
    <property type="entry name" value="Knl1_RWD_C"/>
    <property type="match status" value="1"/>
</dbReference>
<dbReference type="Pfam" id="PF15402">
    <property type="entry name" value="MELT_2"/>
    <property type="match status" value="6"/>
</dbReference>
<evidence type="ECO:0000256" key="2">
    <source>
        <dbReference type="SAM" id="MobiDB-lite"/>
    </source>
</evidence>
<dbReference type="GO" id="GO:1990758">
    <property type="term" value="P:mitotic sister chromatid biorientation"/>
    <property type="evidence" value="ECO:0007669"/>
    <property type="project" value="TreeGrafter"/>
</dbReference>
<dbReference type="PANTHER" id="PTHR28260">
    <property type="entry name" value="SPINDLE POLE BODY COMPONENT SPC105"/>
    <property type="match status" value="1"/>
</dbReference>
<feature type="coiled-coil region" evidence="1">
    <location>
        <begin position="1032"/>
        <end position="1066"/>
    </location>
</feature>
<evidence type="ECO:0000313" key="5">
    <source>
        <dbReference type="Proteomes" id="UP000308768"/>
    </source>
</evidence>
<dbReference type="InterPro" id="IPR040850">
    <property type="entry name" value="Knl1_RWD_C"/>
</dbReference>
<feature type="compositionally biased region" description="Basic residues" evidence="2">
    <location>
        <begin position="466"/>
        <end position="478"/>
    </location>
</feature>
<dbReference type="GO" id="GO:0000776">
    <property type="term" value="C:kinetochore"/>
    <property type="evidence" value="ECO:0007669"/>
    <property type="project" value="TreeGrafter"/>
</dbReference>
<sequence>MAEIQDKENMPPPVLETECLATAKSPSLRRTTRKPRSKSIGPGGLEAPDPLKGNTGNRRKSAFIPTSAVKSILPTKEDEEKRKAARRKSLANRRVSFAPEATLHTWDVIEYMRDATTSSASSSEATRRMSRASASGSPYKQPSAPSSDLADPPSTPPEQVEEPVPVSSPAHQRDLHQKKRRRSSGIPPMNFNNPEDEFSSSPVSGSSLIDGSDGIEEELEDDGESTVMSLDTDNAAEHTTASMASDSSTGSSARLEAALRQASKQAGTRGIHYDENGDLSMEMAGDEVTAAFQPWIQKGASVPAGVKDLSALQDQENINPFSPAFKAQLVSGTPDIRVAPVPEEDEDVSMDVTRAVGGILPSQVSGSSPFGDETMDMTVAVGGIQEGNVPEIVNARKSVKRRRSSSVDLPLMPVASLQNSPTKSQTERQRHTKRRRSSMPRSSLGDQTMDLTVAVGTIESNGSPIKHGRRTNLNRRRSSGQSSAVDETMDLTTALGRIQYPALDQEAQDQENEIDENEELTMELTTVLGGIKAGGQTATSERPETPRPTDSPMNAAVVTTPKDQVRFKEVEASPARKLLTPVFEKQIRRTPRKSPLKSVLKTLQQPAEKPQKAATPKGKANPLPIGKENVPTPLSTPRKSPRKSVAVDLSDDEPQPLKPKNVVEASASPKPRTSAKKSSREAPPTTPKDQLRFKDAEADFEPLPRSPVLEKQLRSSPLRDAGTPVKEALVKDTRNLANAIKLLSTPRKETRTSPLKRLAALTPNRGHTPKKQASPKKQTTPKPLVTPKRQVHVNENDSPTQQLQAELANAAAPEEESVKIQLQEFLELTNIRFMELDTTKRRHTIAPAPQREGFAPDEQADVNGDAVPDLESCVVAGACTVPMLELYQHSCRELKSYISEGRDVVREIEANTWEENPVLFHEYLSAPHSQRLIMDNQLKNVKTNARLLSKATWYEWHGFNLRGLKEGLLKIAEGLSNDDVVLGQQERLVEQVLPGLIDQHDALLKGCEQLQAQADELASGDLEELDAARKMLFAADEEIDEKTRMIASLQKELADKENSIEAVSERKSECLGEIEEARRVGEECRGWSSTEVAGLKASVTALESQHGWTIVSASGPTITMTYQNQLQLFFTPSSFLPTATSSSNLPISLTYIAGSVPHRSQPLKTEKRFFLQLMRAHLQCLAQSQTKIKDLLDFISGGWTTALSVSGAVERLNRQFVTDTSILSDERLAVKAVMLLPMLQTKVSVSFEIGATVGGGKRGAVVETNVKTDVRVVYGEKYDEGKMTEFLGKKLSGSVERWVEGVAELRGKLIARGKKR</sequence>
<dbReference type="GO" id="GO:0034501">
    <property type="term" value="P:protein localization to kinetochore"/>
    <property type="evidence" value="ECO:0007669"/>
    <property type="project" value="TreeGrafter"/>
</dbReference>
<keyword evidence="5" id="KW-1185">Reference proteome</keyword>
<evidence type="ECO:0000313" key="4">
    <source>
        <dbReference type="EMBL" id="TKA81061.1"/>
    </source>
</evidence>
<dbReference type="Proteomes" id="UP000308768">
    <property type="component" value="Unassembled WGS sequence"/>
</dbReference>
<feature type="region of interest" description="Disordered" evidence="2">
    <location>
        <begin position="583"/>
        <end position="722"/>
    </location>
</feature>
<dbReference type="PANTHER" id="PTHR28260:SF1">
    <property type="entry name" value="SPINDLE POLE BODY COMPONENT SPC105"/>
    <property type="match status" value="1"/>
</dbReference>
<protein>
    <recommendedName>
        <fullName evidence="3">Spc7 kinetochore protein domain-containing protein</fullName>
    </recommendedName>
</protein>
<evidence type="ECO:0000256" key="1">
    <source>
        <dbReference type="SAM" id="Coils"/>
    </source>
</evidence>
<dbReference type="SMART" id="SM00787">
    <property type="entry name" value="Spc7"/>
    <property type="match status" value="1"/>
</dbReference>
<evidence type="ECO:0000259" key="3">
    <source>
        <dbReference type="SMART" id="SM00787"/>
    </source>
</evidence>
<feature type="domain" description="Spc7 kinetochore protein" evidence="3">
    <location>
        <begin position="808"/>
        <end position="1131"/>
    </location>
</feature>
<dbReference type="Pfam" id="PF08317">
    <property type="entry name" value="Spc7"/>
    <property type="match status" value="1"/>
</dbReference>
<keyword evidence="1" id="KW-0175">Coiled coil</keyword>
<dbReference type="GO" id="GO:0007094">
    <property type="term" value="P:mitotic spindle assembly checkpoint signaling"/>
    <property type="evidence" value="ECO:0007669"/>
    <property type="project" value="TreeGrafter"/>
</dbReference>
<organism evidence="4 5">
    <name type="scientific">Cryomyces minteri</name>
    <dbReference type="NCBI Taxonomy" id="331657"/>
    <lineage>
        <taxon>Eukaryota</taxon>
        <taxon>Fungi</taxon>
        <taxon>Dikarya</taxon>
        <taxon>Ascomycota</taxon>
        <taxon>Pezizomycotina</taxon>
        <taxon>Dothideomycetes</taxon>
        <taxon>Dothideomycetes incertae sedis</taxon>
        <taxon>Cryomyces</taxon>
    </lineage>
</organism>
<name>A0A4U0XWH6_9PEZI</name>
<dbReference type="STRING" id="331657.A0A4U0XWH6"/>
<dbReference type="SMART" id="SM01315">
    <property type="entry name" value="Spc7_N"/>
    <property type="match status" value="1"/>
</dbReference>
<dbReference type="OrthoDB" id="5592879at2759"/>
<feature type="region of interest" description="Disordered" evidence="2">
    <location>
        <begin position="395"/>
        <end position="486"/>
    </location>
</feature>
<feature type="compositionally biased region" description="Polar residues" evidence="2">
    <location>
        <begin position="439"/>
        <end position="450"/>
    </location>
</feature>
<feature type="region of interest" description="Disordered" evidence="2">
    <location>
        <begin position="741"/>
        <end position="797"/>
    </location>
</feature>
<feature type="region of interest" description="Disordered" evidence="2">
    <location>
        <begin position="533"/>
        <end position="555"/>
    </location>
</feature>
<feature type="compositionally biased region" description="Low complexity" evidence="2">
    <location>
        <begin position="239"/>
        <end position="253"/>
    </location>
</feature>
<dbReference type="InterPro" id="IPR033338">
    <property type="entry name" value="Spc105/Spc7"/>
</dbReference>